<feature type="transmembrane region" description="Helical" evidence="10">
    <location>
        <begin position="361"/>
        <end position="379"/>
    </location>
</feature>
<evidence type="ECO:0000256" key="9">
    <source>
        <dbReference type="ARBA" id="ARBA00023251"/>
    </source>
</evidence>
<feature type="transmembrane region" description="Helical" evidence="10">
    <location>
        <begin position="274"/>
        <end position="293"/>
    </location>
</feature>
<sequence length="454" mass="48745">MEQKEENKLGVMPVGKLLVSLALPSIAAQIVNLLYNLVDRIYIGHIPGTGALALTGLGVTLPVITLIAAFAALIGFGGAPRASIAMGKGDYKEAEKILGNCVFTLCIFALVLTAVFYVYAEPILYAFGASGDTIGYAVDYMRIYVLGTLFVQITTGLNAFITGQGFASTGMKTVLIGAGLNLVLDPVFIFGLGMGVQGAALATILSQAVSAVWVLCFLSGKKTTLRIRAVNLRFSLKIMGPVLALGVSPFIMQATESLLSVCFNTSLQKYGGDVAVGAMTILSSVMQASMLPLQGMTQGMQPIASFNYGAGKLDRVRKVFLLTLGSCLAYSFLLWAIAMLFPQGLARIFTTDQETIQYTQWAMRIYMAVACIFGAQIACQQTFVALGKAVHSLFLAVLRKVILLIPMIYILPNFFEDKVFAVFLAEPVSDLLAVCTTVTLFFATAWKLMNPKKQ</sequence>
<evidence type="ECO:0000313" key="12">
    <source>
        <dbReference type="Proteomes" id="UP000824265"/>
    </source>
</evidence>
<feature type="transmembrane region" description="Helical" evidence="10">
    <location>
        <begin position="97"/>
        <end position="120"/>
    </location>
</feature>
<feature type="transmembrane region" description="Helical" evidence="10">
    <location>
        <begin position="230"/>
        <end position="254"/>
    </location>
</feature>
<evidence type="ECO:0000256" key="8">
    <source>
        <dbReference type="ARBA" id="ARBA00023136"/>
    </source>
</evidence>
<evidence type="ECO:0000256" key="6">
    <source>
        <dbReference type="ARBA" id="ARBA00022692"/>
    </source>
</evidence>
<proteinExistence type="inferred from homology"/>
<keyword evidence="9" id="KW-0046">Antibiotic resistance</keyword>
<dbReference type="InterPro" id="IPR002528">
    <property type="entry name" value="MATE_fam"/>
</dbReference>
<keyword evidence="7 10" id="KW-1133">Transmembrane helix</keyword>
<feature type="transmembrane region" description="Helical" evidence="10">
    <location>
        <begin position="199"/>
        <end position="218"/>
    </location>
</feature>
<comment type="similarity">
    <text evidence="2">Belongs to the multi antimicrobial extrusion (MATE) (TC 2.A.66.1) family. MepA subfamily.</text>
</comment>
<dbReference type="InterPro" id="IPR051327">
    <property type="entry name" value="MATE_MepA_subfamily"/>
</dbReference>
<evidence type="ECO:0000256" key="5">
    <source>
        <dbReference type="ARBA" id="ARBA00022475"/>
    </source>
</evidence>
<dbReference type="NCBIfam" id="TIGR00797">
    <property type="entry name" value="matE"/>
    <property type="match status" value="1"/>
</dbReference>
<dbReference type="EMBL" id="DXGH01000058">
    <property type="protein sequence ID" value="HIW81981.1"/>
    <property type="molecule type" value="Genomic_DNA"/>
</dbReference>
<comment type="subcellular location">
    <subcellularLocation>
        <location evidence="1">Cell membrane</location>
        <topology evidence="1">Multi-pass membrane protein</topology>
    </subcellularLocation>
</comment>
<reference evidence="11" key="1">
    <citation type="journal article" date="2021" name="PeerJ">
        <title>Extensive microbial diversity within the chicken gut microbiome revealed by metagenomics and culture.</title>
        <authorList>
            <person name="Gilroy R."/>
            <person name="Ravi A."/>
            <person name="Getino M."/>
            <person name="Pursley I."/>
            <person name="Horton D.L."/>
            <person name="Alikhan N.F."/>
            <person name="Baker D."/>
            <person name="Gharbi K."/>
            <person name="Hall N."/>
            <person name="Watson M."/>
            <person name="Adriaenssens E.M."/>
            <person name="Foster-Nyarko E."/>
            <person name="Jarju S."/>
            <person name="Secka A."/>
            <person name="Antonio M."/>
            <person name="Oren A."/>
            <person name="Chaudhuri R.R."/>
            <person name="La Ragione R."/>
            <person name="Hildebrand F."/>
            <person name="Pallen M.J."/>
        </authorList>
    </citation>
    <scope>NUCLEOTIDE SEQUENCE</scope>
    <source>
        <strain evidence="11">CHK195-6426</strain>
    </source>
</reference>
<feature type="transmembrane region" description="Helical" evidence="10">
    <location>
        <begin position="140"/>
        <end position="161"/>
    </location>
</feature>
<dbReference type="GO" id="GO:0015297">
    <property type="term" value="F:antiporter activity"/>
    <property type="evidence" value="ECO:0007669"/>
    <property type="project" value="InterPro"/>
</dbReference>
<dbReference type="AlphaFoldDB" id="A0A9D1R5B1"/>
<feature type="transmembrane region" description="Helical" evidence="10">
    <location>
        <begin position="431"/>
        <end position="449"/>
    </location>
</feature>
<dbReference type="GO" id="GO:0042910">
    <property type="term" value="F:xenobiotic transmembrane transporter activity"/>
    <property type="evidence" value="ECO:0007669"/>
    <property type="project" value="InterPro"/>
</dbReference>
<feature type="transmembrane region" description="Helical" evidence="10">
    <location>
        <begin position="50"/>
        <end position="76"/>
    </location>
</feature>
<keyword evidence="4" id="KW-0813">Transport</keyword>
<dbReference type="Pfam" id="PF01554">
    <property type="entry name" value="MatE"/>
    <property type="match status" value="2"/>
</dbReference>
<dbReference type="PANTHER" id="PTHR43823:SF3">
    <property type="entry name" value="MULTIDRUG EXPORT PROTEIN MEPA"/>
    <property type="match status" value="1"/>
</dbReference>
<keyword evidence="6 10" id="KW-0812">Transmembrane</keyword>
<dbReference type="GO" id="GO:0046677">
    <property type="term" value="P:response to antibiotic"/>
    <property type="evidence" value="ECO:0007669"/>
    <property type="project" value="UniProtKB-KW"/>
</dbReference>
<organism evidence="11 12">
    <name type="scientific">Candidatus Acetatifactor stercoripullorum</name>
    <dbReference type="NCBI Taxonomy" id="2838414"/>
    <lineage>
        <taxon>Bacteria</taxon>
        <taxon>Bacillati</taxon>
        <taxon>Bacillota</taxon>
        <taxon>Clostridia</taxon>
        <taxon>Lachnospirales</taxon>
        <taxon>Lachnospiraceae</taxon>
        <taxon>Acetatifactor</taxon>
    </lineage>
</organism>
<dbReference type="PIRSF" id="PIRSF006603">
    <property type="entry name" value="DinF"/>
    <property type="match status" value="1"/>
</dbReference>
<dbReference type="Proteomes" id="UP000824265">
    <property type="component" value="Unassembled WGS sequence"/>
</dbReference>
<evidence type="ECO:0000256" key="1">
    <source>
        <dbReference type="ARBA" id="ARBA00004651"/>
    </source>
</evidence>
<feature type="transmembrane region" description="Helical" evidence="10">
    <location>
        <begin position="173"/>
        <end position="193"/>
    </location>
</feature>
<keyword evidence="5" id="KW-1003">Cell membrane</keyword>
<evidence type="ECO:0000313" key="11">
    <source>
        <dbReference type="EMBL" id="HIW81981.1"/>
    </source>
</evidence>
<feature type="transmembrane region" description="Helical" evidence="10">
    <location>
        <begin position="319"/>
        <end position="341"/>
    </location>
</feature>
<evidence type="ECO:0000256" key="2">
    <source>
        <dbReference type="ARBA" id="ARBA00008417"/>
    </source>
</evidence>
<evidence type="ECO:0000256" key="7">
    <source>
        <dbReference type="ARBA" id="ARBA00022989"/>
    </source>
</evidence>
<accession>A0A9D1R5B1</accession>
<reference evidence="11" key="2">
    <citation type="submission" date="2021-04" db="EMBL/GenBank/DDBJ databases">
        <authorList>
            <person name="Gilroy R."/>
        </authorList>
    </citation>
    <scope>NUCLEOTIDE SEQUENCE</scope>
    <source>
        <strain evidence="11">CHK195-6426</strain>
    </source>
</reference>
<dbReference type="PANTHER" id="PTHR43823">
    <property type="entry name" value="SPORULATION PROTEIN YKVU"/>
    <property type="match status" value="1"/>
</dbReference>
<comment type="caution">
    <text evidence="11">The sequence shown here is derived from an EMBL/GenBank/DDBJ whole genome shotgun (WGS) entry which is preliminary data.</text>
</comment>
<keyword evidence="8 10" id="KW-0472">Membrane</keyword>
<feature type="transmembrane region" description="Helical" evidence="10">
    <location>
        <begin position="17"/>
        <end position="38"/>
    </location>
</feature>
<dbReference type="GO" id="GO:0005886">
    <property type="term" value="C:plasma membrane"/>
    <property type="evidence" value="ECO:0007669"/>
    <property type="project" value="UniProtKB-SubCell"/>
</dbReference>
<gene>
    <name evidence="11" type="ORF">H9742_10795</name>
</gene>
<feature type="transmembrane region" description="Helical" evidence="10">
    <location>
        <begin position="391"/>
        <end position="411"/>
    </location>
</feature>
<name>A0A9D1R5B1_9FIRM</name>
<evidence type="ECO:0000256" key="3">
    <source>
        <dbReference type="ARBA" id="ARBA00022106"/>
    </source>
</evidence>
<dbReference type="InterPro" id="IPR048279">
    <property type="entry name" value="MdtK-like"/>
</dbReference>
<protein>
    <recommendedName>
        <fullName evidence="3">Multidrug export protein MepA</fullName>
    </recommendedName>
</protein>
<evidence type="ECO:0000256" key="4">
    <source>
        <dbReference type="ARBA" id="ARBA00022448"/>
    </source>
</evidence>
<evidence type="ECO:0000256" key="10">
    <source>
        <dbReference type="SAM" id="Phobius"/>
    </source>
</evidence>
<dbReference type="InterPro" id="IPR045070">
    <property type="entry name" value="MATE_MepA-like"/>
</dbReference>
<dbReference type="CDD" id="cd13143">
    <property type="entry name" value="MATE_MepA_like"/>
    <property type="match status" value="1"/>
</dbReference>